<keyword evidence="1" id="KW-0812">Transmembrane</keyword>
<dbReference type="EMBL" id="JAVFKY010000002">
    <property type="protein sequence ID" value="KAK5581437.1"/>
    <property type="molecule type" value="Genomic_DNA"/>
</dbReference>
<evidence type="ECO:0000313" key="2">
    <source>
        <dbReference type="EMBL" id="KAK5581437.1"/>
    </source>
</evidence>
<keyword evidence="3" id="KW-1185">Reference proteome</keyword>
<evidence type="ECO:0008006" key="4">
    <source>
        <dbReference type="Google" id="ProtNLM"/>
    </source>
</evidence>
<name>A0AAN7YYQ4_9MYCE</name>
<feature type="transmembrane region" description="Helical" evidence="1">
    <location>
        <begin position="893"/>
        <end position="914"/>
    </location>
</feature>
<accession>A0AAN7YYQ4</accession>
<evidence type="ECO:0000256" key="1">
    <source>
        <dbReference type="SAM" id="Phobius"/>
    </source>
</evidence>
<sequence>MKKVINNFNIFILFFIFILRVIVVESQLISKEWISIEGVGDGKAETPENWDPSGVPTIINEVNLSNFGDDLSNLTINNPMSIYSMTNWFLEVDVKGPLTCQKNIENQWGEFTIRNNITAVIYNNTYFTDIKGPSHFNATIDNYGLINLYYGVIFYKDVINRYGFFNKVIAPLMFRSSFVTSDPDGETSLLQLKDFYIYGNLTVTNQASMNLESIESLEVHGVTFLNKNSKTNIVYSNLVLLNDCQLIEGANLTLTESTIIFLFPTLDPTKGLLMNNSGGVSNEFKLSKSSIVLSDYSFRLEYNSVMTLLNSSISAFNSNLRFSLNSIISLTNSSIASNDTKLIMTESSLFTLDKSYYVVLVDESLNPTICVLYDTSRISLVNNSTFAIQGPIHLKDNSRLTVDNSLLLIQRAAIFLKDNSSVSIIDSVLQFSGDYYMSNSSTTYIKNSTLYIFGHFSGISSPSFHAFNSSINIQNSMVLVTSGLVIFDYTVLNIFSNGSLFFGGPNFLIQDSLVYIGNYFYSYGSIVSINSTFLVYRNFEILGEFYGQLLKIEVYNGNLTILSDTSFVCQYCDIDIKSGQFVTMSNTSITLKGTTIKNGGKFVSGGDIHLSPGSSITNNNEFILSSNILSSNDDSKMYLENQGKFTFINDSKVQVPMNSSGQLIIGKNQVEVESFKQEMGGLFSLESGSMFSSKSIIQFHGGSIIGNGSFIGNVSNSAAIIGDSNSTIINKIKIDGNYQHDSNATIIFNVENEKDFSSIEILNEILVNGGLVEIRINIEFLESILNQYSNNNITSKIDLISFNSLFNGTATTNSTSNTTTTTTTTTPKNTLGLDNITFKSYDKNNSTNEKVLSNDCISTSSSSSKFSLLLKSCTPSKDIDGGENNNKPITSKAWIAGPIIGVVALTSIAIVIYVKKDRLSIFFKLKKISFGAKLKAIRSKN</sequence>
<dbReference type="PANTHER" id="PTHR35035:SF4">
    <property type="entry name" value="TRANSMEMBRANE PROTEIN"/>
    <property type="match status" value="1"/>
</dbReference>
<reference evidence="2 3" key="1">
    <citation type="submission" date="2023-11" db="EMBL/GenBank/DDBJ databases">
        <title>Dfirmibasis_genome.</title>
        <authorList>
            <person name="Edelbroek B."/>
            <person name="Kjellin J."/>
            <person name="Jerlstrom-Hultqvist J."/>
            <person name="Soderbom F."/>
        </authorList>
    </citation>
    <scope>NUCLEOTIDE SEQUENCE [LARGE SCALE GENOMIC DNA]</scope>
    <source>
        <strain evidence="2 3">TNS-C-14</strain>
    </source>
</reference>
<evidence type="ECO:0000313" key="3">
    <source>
        <dbReference type="Proteomes" id="UP001344447"/>
    </source>
</evidence>
<keyword evidence="1" id="KW-0472">Membrane</keyword>
<organism evidence="2 3">
    <name type="scientific">Dictyostelium firmibasis</name>
    <dbReference type="NCBI Taxonomy" id="79012"/>
    <lineage>
        <taxon>Eukaryota</taxon>
        <taxon>Amoebozoa</taxon>
        <taxon>Evosea</taxon>
        <taxon>Eumycetozoa</taxon>
        <taxon>Dictyostelia</taxon>
        <taxon>Dictyosteliales</taxon>
        <taxon>Dictyosteliaceae</taxon>
        <taxon>Dictyostelium</taxon>
    </lineage>
</organism>
<comment type="caution">
    <text evidence="2">The sequence shown here is derived from an EMBL/GenBank/DDBJ whole genome shotgun (WGS) entry which is preliminary data.</text>
</comment>
<keyword evidence="1" id="KW-1133">Transmembrane helix</keyword>
<proteinExistence type="predicted"/>
<protein>
    <recommendedName>
        <fullName evidence="4">Transmembrane protein</fullName>
    </recommendedName>
</protein>
<dbReference type="Proteomes" id="UP001344447">
    <property type="component" value="Unassembled WGS sequence"/>
</dbReference>
<feature type="transmembrane region" description="Helical" evidence="1">
    <location>
        <begin position="7"/>
        <end position="24"/>
    </location>
</feature>
<gene>
    <name evidence="2" type="ORF">RB653_001470</name>
</gene>
<dbReference type="PANTHER" id="PTHR35035">
    <property type="entry name" value="DISCOIDIN-INDUCING COMPLEX SUBUNIT B"/>
    <property type="match status" value="1"/>
</dbReference>
<dbReference type="AlphaFoldDB" id="A0AAN7YYQ4"/>
<dbReference type="InterPro" id="IPR053370">
    <property type="entry name" value="QS_Complex_Regulator"/>
</dbReference>